<keyword evidence="2 11" id="KW-0813">Transport</keyword>
<comment type="subcellular location">
    <subcellularLocation>
        <location evidence="1">Membrane</location>
        <topology evidence="1">Multi-pass membrane protein</topology>
    </subcellularLocation>
</comment>
<evidence type="ECO:0000256" key="11">
    <source>
        <dbReference type="RuleBase" id="RU000679"/>
    </source>
</evidence>
<dbReference type="AlphaFoldDB" id="C3YSU2"/>
<evidence type="ECO:0000256" key="1">
    <source>
        <dbReference type="ARBA" id="ARBA00004141"/>
    </source>
</evidence>
<evidence type="ECO:0000256" key="8">
    <source>
        <dbReference type="ARBA" id="ARBA00023136"/>
    </source>
</evidence>
<dbReference type="PANTHER" id="PTHR11690">
    <property type="entry name" value="AMILORIDE-SENSITIVE SODIUM CHANNEL-RELATED"/>
    <property type="match status" value="1"/>
</dbReference>
<keyword evidence="10 11" id="KW-0407">Ion channel</keyword>
<proteinExistence type="inferred from homology"/>
<keyword evidence="4 11" id="KW-0812">Transmembrane</keyword>
<keyword evidence="6" id="KW-0915">Sodium</keyword>
<accession>C3YSU2</accession>
<dbReference type="InParanoid" id="C3YSU2"/>
<evidence type="ECO:0000256" key="2">
    <source>
        <dbReference type="ARBA" id="ARBA00022448"/>
    </source>
</evidence>
<evidence type="ECO:0000256" key="6">
    <source>
        <dbReference type="ARBA" id="ARBA00023053"/>
    </source>
</evidence>
<feature type="transmembrane region" description="Helical" evidence="12">
    <location>
        <begin position="41"/>
        <end position="65"/>
    </location>
</feature>
<evidence type="ECO:0000313" key="13">
    <source>
        <dbReference type="EMBL" id="EEN56606.1"/>
    </source>
</evidence>
<dbReference type="InterPro" id="IPR001873">
    <property type="entry name" value="ENaC"/>
</dbReference>
<dbReference type="GO" id="GO:0016020">
    <property type="term" value="C:membrane"/>
    <property type="evidence" value="ECO:0007669"/>
    <property type="project" value="UniProtKB-SubCell"/>
</dbReference>
<evidence type="ECO:0000256" key="9">
    <source>
        <dbReference type="ARBA" id="ARBA00023201"/>
    </source>
</evidence>
<dbReference type="eggNOG" id="KOG4294">
    <property type="taxonomic scope" value="Eukaryota"/>
</dbReference>
<dbReference type="Pfam" id="PF00858">
    <property type="entry name" value="ASC"/>
    <property type="match status" value="1"/>
</dbReference>
<gene>
    <name evidence="13" type="ORF">BRAFLDRAFT_240905</name>
</gene>
<evidence type="ECO:0000256" key="3">
    <source>
        <dbReference type="ARBA" id="ARBA00022461"/>
    </source>
</evidence>
<dbReference type="EMBL" id="GG666550">
    <property type="protein sequence ID" value="EEN56606.1"/>
    <property type="molecule type" value="Genomic_DNA"/>
</dbReference>
<dbReference type="Gene3D" id="1.10.3590.10">
    <property type="entry name" value="acid-sensing ion channel 1 domain"/>
    <property type="match status" value="1"/>
</dbReference>
<dbReference type="GO" id="GO:0005272">
    <property type="term" value="F:sodium channel activity"/>
    <property type="evidence" value="ECO:0007669"/>
    <property type="project" value="UniProtKB-KW"/>
</dbReference>
<dbReference type="PANTHER" id="PTHR11690:SF222">
    <property type="entry name" value="AMILORIDE-SENSITIVE SODIUM CHANNEL SUBUNIT GAMMA"/>
    <property type="match status" value="1"/>
</dbReference>
<keyword evidence="9 11" id="KW-0739">Sodium transport</keyword>
<keyword evidence="5 12" id="KW-1133">Transmembrane helix</keyword>
<evidence type="ECO:0000256" key="7">
    <source>
        <dbReference type="ARBA" id="ARBA00023065"/>
    </source>
</evidence>
<name>C3YSU2_BRAFL</name>
<evidence type="ECO:0000256" key="12">
    <source>
        <dbReference type="SAM" id="Phobius"/>
    </source>
</evidence>
<keyword evidence="3 11" id="KW-0894">Sodium channel</keyword>
<organism>
    <name type="scientific">Branchiostoma floridae</name>
    <name type="common">Florida lancelet</name>
    <name type="synonym">Amphioxus</name>
    <dbReference type="NCBI Taxonomy" id="7739"/>
    <lineage>
        <taxon>Eukaryota</taxon>
        <taxon>Metazoa</taxon>
        <taxon>Chordata</taxon>
        <taxon>Cephalochordata</taxon>
        <taxon>Leptocardii</taxon>
        <taxon>Amphioxiformes</taxon>
        <taxon>Branchiostomatidae</taxon>
        <taxon>Branchiostoma</taxon>
    </lineage>
</organism>
<keyword evidence="7 11" id="KW-0406">Ion transport</keyword>
<keyword evidence="8 12" id="KW-0472">Membrane</keyword>
<reference evidence="13" key="1">
    <citation type="journal article" date="2008" name="Nature">
        <title>The amphioxus genome and the evolution of the chordate karyotype.</title>
        <authorList>
            <consortium name="US DOE Joint Genome Institute (JGI-PGF)"/>
            <person name="Putnam N.H."/>
            <person name="Butts T."/>
            <person name="Ferrier D.E.K."/>
            <person name="Furlong R.F."/>
            <person name="Hellsten U."/>
            <person name="Kawashima T."/>
            <person name="Robinson-Rechavi M."/>
            <person name="Shoguchi E."/>
            <person name="Terry A."/>
            <person name="Yu J.-K."/>
            <person name="Benito-Gutierrez E.L."/>
            <person name="Dubchak I."/>
            <person name="Garcia-Fernandez J."/>
            <person name="Gibson-Brown J.J."/>
            <person name="Grigoriev I.V."/>
            <person name="Horton A.C."/>
            <person name="de Jong P.J."/>
            <person name="Jurka J."/>
            <person name="Kapitonov V.V."/>
            <person name="Kohara Y."/>
            <person name="Kuroki Y."/>
            <person name="Lindquist E."/>
            <person name="Lucas S."/>
            <person name="Osoegawa K."/>
            <person name="Pennacchio L.A."/>
            <person name="Salamov A.A."/>
            <person name="Satou Y."/>
            <person name="Sauka-Spengler T."/>
            <person name="Schmutz J."/>
            <person name="Shin-I T."/>
            <person name="Toyoda A."/>
            <person name="Bronner-Fraser M."/>
            <person name="Fujiyama A."/>
            <person name="Holland L.Z."/>
            <person name="Holland P.W.H."/>
            <person name="Satoh N."/>
            <person name="Rokhsar D.S."/>
        </authorList>
    </citation>
    <scope>NUCLEOTIDE SEQUENCE [LARGE SCALE GENOMIC DNA]</scope>
    <source>
        <strain evidence="13">S238N-H82</strain>
        <tissue evidence="13">Testes</tissue>
    </source>
</reference>
<dbReference type="PRINTS" id="PR01078">
    <property type="entry name" value="AMINACHANNEL"/>
</dbReference>
<evidence type="ECO:0000256" key="10">
    <source>
        <dbReference type="ARBA" id="ARBA00023303"/>
    </source>
</evidence>
<evidence type="ECO:0000256" key="4">
    <source>
        <dbReference type="ARBA" id="ARBA00022692"/>
    </source>
</evidence>
<sequence>MDEQADLKPSNFTHFANNSTLHGLNKVFPEDAGGPNVQRGLWLVVVMVMMGLFLYWSLIHIMMYFSYPAVTKIDEGDESQFFPAVTFCNMNKYRLSALTNRDFYHVGRSLGYLHPNRSLVAPRNTGLDYNRLDAIRQLADFSRLPPDSQNYSLAELQDRAGHQLRDIVKKCKFRGKPCCVDMFKPVSTTCAHE</sequence>
<evidence type="ECO:0000256" key="5">
    <source>
        <dbReference type="ARBA" id="ARBA00022989"/>
    </source>
</evidence>
<comment type="similarity">
    <text evidence="11">Belongs to the amiloride-sensitive sodium channel (TC 1.A.6) family.</text>
</comment>
<protein>
    <submittedName>
        <fullName evidence="13">Uncharacterized protein</fullName>
    </submittedName>
</protein>